<gene>
    <name evidence="1" type="ORF">L916_21760</name>
</gene>
<proteinExistence type="predicted"/>
<dbReference type="Proteomes" id="UP000053864">
    <property type="component" value="Unassembled WGS sequence"/>
</dbReference>
<evidence type="ECO:0000313" key="1">
    <source>
        <dbReference type="EMBL" id="ETL24227.1"/>
    </source>
</evidence>
<accession>W2HSR1</accession>
<protein>
    <submittedName>
        <fullName evidence="1">Uncharacterized protein</fullName>
    </submittedName>
</protein>
<sequence>QDTISAIDLWSRALLYEPLKPAKQALAIKDQHKASSEQGLLVAMGL</sequence>
<name>W2HSR1_PHYNI</name>
<organism evidence="1">
    <name type="scientific">Phytophthora nicotianae</name>
    <name type="common">Potato buckeye rot agent</name>
    <name type="synonym">Phytophthora parasitica</name>
    <dbReference type="NCBI Taxonomy" id="4792"/>
    <lineage>
        <taxon>Eukaryota</taxon>
        <taxon>Sar</taxon>
        <taxon>Stramenopiles</taxon>
        <taxon>Oomycota</taxon>
        <taxon>Peronosporomycetes</taxon>
        <taxon>Peronosporales</taxon>
        <taxon>Peronosporaceae</taxon>
        <taxon>Phytophthora</taxon>
    </lineage>
</organism>
<dbReference type="AlphaFoldDB" id="W2HSR1"/>
<dbReference type="EMBL" id="KI676974">
    <property type="protein sequence ID" value="ETL24227.1"/>
    <property type="molecule type" value="Genomic_DNA"/>
</dbReference>
<feature type="non-terminal residue" evidence="1">
    <location>
        <position position="1"/>
    </location>
</feature>
<reference evidence="1" key="1">
    <citation type="submission" date="2013-11" db="EMBL/GenBank/DDBJ databases">
        <title>The Genome Sequence of Phytophthora parasitica CJ05E6.</title>
        <authorList>
            <consortium name="The Broad Institute Genomics Platform"/>
            <person name="Russ C."/>
            <person name="Tyler B."/>
            <person name="Panabieres F."/>
            <person name="Shan W."/>
            <person name="Tripathy S."/>
            <person name="Grunwald N."/>
            <person name="Machado M."/>
            <person name="Johnson C.S."/>
            <person name="Arredondo F."/>
            <person name="Hong C."/>
            <person name="Coffey M."/>
            <person name="Young S.K."/>
            <person name="Zeng Q."/>
            <person name="Gargeya S."/>
            <person name="Fitzgerald M."/>
            <person name="Abouelleil A."/>
            <person name="Alvarado L."/>
            <person name="Chapman S.B."/>
            <person name="Gainer-Dewar J."/>
            <person name="Goldberg J."/>
            <person name="Griggs A."/>
            <person name="Gujja S."/>
            <person name="Hansen M."/>
            <person name="Howarth C."/>
            <person name="Imamovic A."/>
            <person name="Ireland A."/>
            <person name="Larimer J."/>
            <person name="McCowan C."/>
            <person name="Murphy C."/>
            <person name="Pearson M."/>
            <person name="Poon T.W."/>
            <person name="Priest M."/>
            <person name="Roberts A."/>
            <person name="Saif S."/>
            <person name="Shea T."/>
            <person name="Sykes S."/>
            <person name="Wortman J."/>
            <person name="Nusbaum C."/>
            <person name="Birren B."/>
        </authorList>
    </citation>
    <scope>NUCLEOTIDE SEQUENCE [LARGE SCALE GENOMIC DNA]</scope>
    <source>
        <strain evidence="1">CJ05E6</strain>
    </source>
</reference>